<evidence type="ECO:0000256" key="1">
    <source>
        <dbReference type="ARBA" id="ARBA00009437"/>
    </source>
</evidence>
<dbReference type="PANTHER" id="PTHR30579:SF2">
    <property type="entry name" value="HTH-TYPE TRANSCRIPTIONAL REGULATOR ARGP"/>
    <property type="match status" value="1"/>
</dbReference>
<dbReference type="PRINTS" id="PR00039">
    <property type="entry name" value="HTHLYSR"/>
</dbReference>
<dbReference type="EMBL" id="JBCAMI010000001">
    <property type="protein sequence ID" value="MEL4079673.1"/>
    <property type="molecule type" value="Genomic_DNA"/>
</dbReference>
<evidence type="ECO:0000256" key="2">
    <source>
        <dbReference type="ARBA" id="ARBA00023015"/>
    </source>
</evidence>
<dbReference type="InterPro" id="IPR000847">
    <property type="entry name" value="LysR_HTH_N"/>
</dbReference>
<dbReference type="RefSeq" id="WP_342006869.1">
    <property type="nucleotide sequence ID" value="NZ_JBCAMI010000001.1"/>
</dbReference>
<proteinExistence type="inferred from homology"/>
<dbReference type="InterPro" id="IPR036390">
    <property type="entry name" value="WH_DNA-bd_sf"/>
</dbReference>
<comment type="similarity">
    <text evidence="1">Belongs to the LysR transcriptional regulatory family.</text>
</comment>
<keyword evidence="4" id="KW-0804">Transcription</keyword>
<evidence type="ECO:0000256" key="4">
    <source>
        <dbReference type="ARBA" id="ARBA00023163"/>
    </source>
</evidence>
<comment type="caution">
    <text evidence="6">The sequence shown here is derived from an EMBL/GenBank/DDBJ whole genome shotgun (WGS) entry which is preliminary data.</text>
</comment>
<evidence type="ECO:0000259" key="5">
    <source>
        <dbReference type="PROSITE" id="PS50931"/>
    </source>
</evidence>
<dbReference type="SUPFAM" id="SSF53850">
    <property type="entry name" value="Periplasmic binding protein-like II"/>
    <property type="match status" value="1"/>
</dbReference>
<dbReference type="GO" id="GO:0003677">
    <property type="term" value="F:DNA binding"/>
    <property type="evidence" value="ECO:0007669"/>
    <property type="project" value="UniProtKB-KW"/>
</dbReference>
<reference evidence="6 7" key="1">
    <citation type="submission" date="2024-04" db="EMBL/GenBank/DDBJ databases">
        <title>Arthrobacter nanjingensis.</title>
        <authorList>
            <person name="Park M."/>
        </authorList>
    </citation>
    <scope>NUCLEOTIDE SEQUENCE [LARGE SCALE GENOMIC DNA]</scope>
    <source>
        <strain evidence="6 7">A33</strain>
    </source>
</reference>
<dbReference type="PROSITE" id="PS50931">
    <property type="entry name" value="HTH_LYSR"/>
    <property type="match status" value="1"/>
</dbReference>
<gene>
    <name evidence="6" type="ORF">AAC385_02255</name>
</gene>
<keyword evidence="3 6" id="KW-0238">DNA-binding</keyword>
<dbReference type="InterPro" id="IPR036388">
    <property type="entry name" value="WH-like_DNA-bd_sf"/>
</dbReference>
<keyword evidence="7" id="KW-1185">Reference proteome</keyword>
<name>A0ABU9KGM6_9MICC</name>
<sequence length="172" mass="18358">MIAHPEQLRALSAVVEHGTFDAAAAALHVTPSAVSQRIKALEQQLGMVLLLRTKPAAPTAPGRTVLRLARQIALLEQETSVELGLEASSGARVPLVVNADSLATWVLPALAQVHEVSFDLLVDDQDHTTSWLREGVAMAAITSDTSPVPGCRVTPLGVMRYHAMASPAFRDR</sequence>
<dbReference type="SUPFAM" id="SSF46785">
    <property type="entry name" value="Winged helix' DNA-binding domain"/>
    <property type="match status" value="1"/>
</dbReference>
<organism evidence="6 7">
    <name type="scientific">Arthrobacter nanjingensis</name>
    <dbReference type="NCBI Taxonomy" id="1387716"/>
    <lineage>
        <taxon>Bacteria</taxon>
        <taxon>Bacillati</taxon>
        <taxon>Actinomycetota</taxon>
        <taxon>Actinomycetes</taxon>
        <taxon>Micrococcales</taxon>
        <taxon>Micrococcaceae</taxon>
        <taxon>Arthrobacter</taxon>
    </lineage>
</organism>
<dbReference type="Gene3D" id="3.40.190.290">
    <property type="match status" value="1"/>
</dbReference>
<evidence type="ECO:0000313" key="6">
    <source>
        <dbReference type="EMBL" id="MEL4079673.1"/>
    </source>
</evidence>
<protein>
    <submittedName>
        <fullName evidence="6">ArgP/LysG family DNA-binding transcriptional regulator</fullName>
    </submittedName>
</protein>
<evidence type="ECO:0000256" key="3">
    <source>
        <dbReference type="ARBA" id="ARBA00023125"/>
    </source>
</evidence>
<accession>A0ABU9KGM6</accession>
<dbReference type="Gene3D" id="1.10.10.10">
    <property type="entry name" value="Winged helix-like DNA-binding domain superfamily/Winged helix DNA-binding domain"/>
    <property type="match status" value="1"/>
</dbReference>
<feature type="domain" description="HTH lysR-type" evidence="5">
    <location>
        <begin position="1"/>
        <end position="59"/>
    </location>
</feature>
<dbReference type="NCBIfam" id="NF002964">
    <property type="entry name" value="PRK03635.1"/>
    <property type="match status" value="1"/>
</dbReference>
<dbReference type="InterPro" id="IPR050176">
    <property type="entry name" value="LTTR"/>
</dbReference>
<keyword evidence="2" id="KW-0805">Transcription regulation</keyword>
<dbReference type="Proteomes" id="UP001388406">
    <property type="component" value="Unassembled WGS sequence"/>
</dbReference>
<dbReference type="PANTHER" id="PTHR30579">
    <property type="entry name" value="TRANSCRIPTIONAL REGULATOR"/>
    <property type="match status" value="1"/>
</dbReference>
<dbReference type="Pfam" id="PF00126">
    <property type="entry name" value="HTH_1"/>
    <property type="match status" value="1"/>
</dbReference>
<evidence type="ECO:0000313" key="7">
    <source>
        <dbReference type="Proteomes" id="UP001388406"/>
    </source>
</evidence>